<evidence type="ECO:0000256" key="1">
    <source>
        <dbReference type="ARBA" id="ARBA00004141"/>
    </source>
</evidence>
<comment type="caution">
    <text evidence="5">The sequence shown here is derived from an EMBL/GenBank/DDBJ whole genome shotgun (WGS) entry which is preliminary data.</text>
</comment>
<accession>A0ABR1RK23</accession>
<gene>
    <name evidence="5" type="ORF">PG991_009477</name>
</gene>
<organism evidence="5 6">
    <name type="scientific">Apiospora marii</name>
    <dbReference type="NCBI Taxonomy" id="335849"/>
    <lineage>
        <taxon>Eukaryota</taxon>
        <taxon>Fungi</taxon>
        <taxon>Dikarya</taxon>
        <taxon>Ascomycota</taxon>
        <taxon>Pezizomycotina</taxon>
        <taxon>Sordariomycetes</taxon>
        <taxon>Xylariomycetidae</taxon>
        <taxon>Amphisphaeriales</taxon>
        <taxon>Apiosporaceae</taxon>
        <taxon>Apiospora</taxon>
    </lineage>
</organism>
<keyword evidence="4" id="KW-0472">Membrane</keyword>
<evidence type="ECO:0000256" key="2">
    <source>
        <dbReference type="ARBA" id="ARBA00022692"/>
    </source>
</evidence>
<evidence type="ECO:0000256" key="3">
    <source>
        <dbReference type="ARBA" id="ARBA00022989"/>
    </source>
</evidence>
<evidence type="ECO:0000313" key="6">
    <source>
        <dbReference type="Proteomes" id="UP001396898"/>
    </source>
</evidence>
<dbReference type="InterPro" id="IPR036259">
    <property type="entry name" value="MFS_trans_sf"/>
</dbReference>
<reference evidence="5 6" key="1">
    <citation type="submission" date="2023-01" db="EMBL/GenBank/DDBJ databases">
        <title>Analysis of 21 Apiospora genomes using comparative genomics revels a genus with tremendous synthesis potential of carbohydrate active enzymes and secondary metabolites.</title>
        <authorList>
            <person name="Sorensen T."/>
        </authorList>
    </citation>
    <scope>NUCLEOTIDE SEQUENCE [LARGE SCALE GENOMIC DNA]</scope>
    <source>
        <strain evidence="5 6">CBS 20057</strain>
    </source>
</reference>
<dbReference type="PANTHER" id="PTHR23502:SF23">
    <property type="entry name" value="FLUCONAZOLE RESISTANCE PROTEIN 1"/>
    <property type="match status" value="1"/>
</dbReference>
<dbReference type="SUPFAM" id="SSF103473">
    <property type="entry name" value="MFS general substrate transporter"/>
    <property type="match status" value="1"/>
</dbReference>
<name>A0ABR1RK23_9PEZI</name>
<dbReference type="PANTHER" id="PTHR23502">
    <property type="entry name" value="MAJOR FACILITATOR SUPERFAMILY"/>
    <property type="match status" value="1"/>
</dbReference>
<keyword evidence="6" id="KW-1185">Reference proteome</keyword>
<comment type="subcellular location">
    <subcellularLocation>
        <location evidence="1">Membrane</location>
        <topology evidence="1">Multi-pass membrane protein</topology>
    </subcellularLocation>
</comment>
<dbReference type="EMBL" id="JAQQWI010000014">
    <property type="protein sequence ID" value="KAK8013206.1"/>
    <property type="molecule type" value="Genomic_DNA"/>
</dbReference>
<sequence length="163" mass="17934">MAFHLQTTIFGQFVRAVSRGRLFQYPDERDPSLWKGAVQKYDASASEKPSDTQTQAPPALDYQGAASHTVDEHSVLIVSWYGPDDPEVRNPPLLSSCITHSLSSQNPQNWPPGLKYLIAFQLCLLNFAVYIASSIYVPGEANLMAEFGVSEIVATLGLSLFTL</sequence>
<proteinExistence type="predicted"/>
<keyword evidence="2" id="KW-0812">Transmembrane</keyword>
<dbReference type="Proteomes" id="UP001396898">
    <property type="component" value="Unassembled WGS sequence"/>
</dbReference>
<keyword evidence="3" id="KW-1133">Transmembrane helix</keyword>
<evidence type="ECO:0000256" key="4">
    <source>
        <dbReference type="ARBA" id="ARBA00023136"/>
    </source>
</evidence>
<evidence type="ECO:0000313" key="5">
    <source>
        <dbReference type="EMBL" id="KAK8013206.1"/>
    </source>
</evidence>
<protein>
    <submittedName>
        <fullName evidence="5">Benomyl/methotrexate resistance protein</fullName>
    </submittedName>
</protein>